<feature type="domain" description="Serine aminopeptidase S33" evidence="1">
    <location>
        <begin position="35"/>
        <end position="128"/>
    </location>
</feature>
<evidence type="ECO:0000313" key="2">
    <source>
        <dbReference type="EMBL" id="NEE02700.1"/>
    </source>
</evidence>
<sequence>MVGRRAETAVTVGSRLRPAWAWPVTALASEQLGLHHGDVLVDDVRELLADLESELDALPAVIYGHSAGGGVAAAVVAARRAVDPAIARSRDTIPSPPWPEAVEKITAAGVPLLVVTGARKTGMTAEHQRMITDRGGRVEVIDGASHFVRRDAPEQFMALAEPFIAQAFS</sequence>
<proteinExistence type="predicted"/>
<dbReference type="AlphaFoldDB" id="A0A6L9SF88"/>
<dbReference type="Pfam" id="PF12146">
    <property type="entry name" value="Hydrolase_4"/>
    <property type="match status" value="1"/>
</dbReference>
<dbReference type="InterPro" id="IPR029058">
    <property type="entry name" value="AB_hydrolase_fold"/>
</dbReference>
<dbReference type="Gene3D" id="3.40.50.1820">
    <property type="entry name" value="alpha/beta hydrolase"/>
    <property type="match status" value="2"/>
</dbReference>
<comment type="caution">
    <text evidence="2">The sequence shown here is derived from an EMBL/GenBank/DDBJ whole genome shotgun (WGS) entry which is preliminary data.</text>
</comment>
<organism evidence="2 3">
    <name type="scientific">Phytoactinopolyspora halotolerans</name>
    <dbReference type="NCBI Taxonomy" id="1981512"/>
    <lineage>
        <taxon>Bacteria</taxon>
        <taxon>Bacillati</taxon>
        <taxon>Actinomycetota</taxon>
        <taxon>Actinomycetes</taxon>
        <taxon>Jiangellales</taxon>
        <taxon>Jiangellaceae</taxon>
        <taxon>Phytoactinopolyspora</taxon>
    </lineage>
</organism>
<keyword evidence="3" id="KW-1185">Reference proteome</keyword>
<accession>A0A6L9SF88</accession>
<gene>
    <name evidence="2" type="ORF">G1H10_21275</name>
</gene>
<dbReference type="SUPFAM" id="SSF53474">
    <property type="entry name" value="alpha/beta-Hydrolases"/>
    <property type="match status" value="1"/>
</dbReference>
<protein>
    <recommendedName>
        <fullName evidence="1">Serine aminopeptidase S33 domain-containing protein</fullName>
    </recommendedName>
</protein>
<evidence type="ECO:0000259" key="1">
    <source>
        <dbReference type="Pfam" id="PF12146"/>
    </source>
</evidence>
<dbReference type="EMBL" id="JAAGOA010000016">
    <property type="protein sequence ID" value="NEE02700.1"/>
    <property type="molecule type" value="Genomic_DNA"/>
</dbReference>
<dbReference type="InterPro" id="IPR022742">
    <property type="entry name" value="Hydrolase_4"/>
</dbReference>
<reference evidence="2 3" key="1">
    <citation type="submission" date="2020-02" db="EMBL/GenBank/DDBJ databases">
        <authorList>
            <person name="Li X.-J."/>
            <person name="Han X.-M."/>
        </authorList>
    </citation>
    <scope>NUCLEOTIDE SEQUENCE [LARGE SCALE GENOMIC DNA]</scope>
    <source>
        <strain evidence="2 3">CCTCC AB 2017055</strain>
    </source>
</reference>
<dbReference type="RefSeq" id="WP_163741500.1">
    <property type="nucleotide sequence ID" value="NZ_JAAGOA010000016.1"/>
</dbReference>
<name>A0A6L9SF88_9ACTN</name>
<dbReference type="Proteomes" id="UP000475214">
    <property type="component" value="Unassembled WGS sequence"/>
</dbReference>
<evidence type="ECO:0000313" key="3">
    <source>
        <dbReference type="Proteomes" id="UP000475214"/>
    </source>
</evidence>